<accession>A0A7X0KTT9</accession>
<evidence type="ECO:0000313" key="3">
    <source>
        <dbReference type="Proteomes" id="UP000537775"/>
    </source>
</evidence>
<keyword evidence="1" id="KW-0676">Redox-active center</keyword>
<organism evidence="2 3">
    <name type="scientific">Microbacterium thalassium</name>
    <dbReference type="NCBI Taxonomy" id="362649"/>
    <lineage>
        <taxon>Bacteria</taxon>
        <taxon>Bacillati</taxon>
        <taxon>Actinomycetota</taxon>
        <taxon>Actinomycetes</taxon>
        <taxon>Micrococcales</taxon>
        <taxon>Microbacteriaceae</taxon>
        <taxon>Microbacterium</taxon>
    </lineage>
</organism>
<protein>
    <submittedName>
        <fullName evidence="2">Selenoprotein W-related protein</fullName>
    </submittedName>
</protein>
<sequence length="97" mass="10629">MAKPRIRITYCTQCNWLLRAQWYQGELLTTFAADVAEIALAPATGGVFRIDVDGEGVWNRKTDGGFPDITALKRAVRDIVAPGRSLGHADRVDPSVT</sequence>
<reference evidence="2 3" key="1">
    <citation type="submission" date="2020-08" db="EMBL/GenBank/DDBJ databases">
        <title>Sequencing the genomes of 1000 actinobacteria strains.</title>
        <authorList>
            <person name="Klenk H.-P."/>
        </authorList>
    </citation>
    <scope>NUCLEOTIDE SEQUENCE [LARGE SCALE GENOMIC DNA]</scope>
    <source>
        <strain evidence="2 3">DSM 12511</strain>
    </source>
</reference>
<comment type="caution">
    <text evidence="2">The sequence shown here is derived from an EMBL/GenBank/DDBJ whole genome shotgun (WGS) entry which is preliminary data.</text>
</comment>
<dbReference type="PANTHER" id="PTHR36417">
    <property type="entry name" value="SELENOPROTEIN DOMAIN PROTEIN (AFU_ORTHOLOGUE AFUA_1G05220)"/>
    <property type="match status" value="1"/>
</dbReference>
<dbReference type="Proteomes" id="UP000537775">
    <property type="component" value="Unassembled WGS sequence"/>
</dbReference>
<name>A0A7X0KTT9_9MICO</name>
<gene>
    <name evidence="2" type="ORF">HD594_000765</name>
</gene>
<dbReference type="InterPro" id="IPR011893">
    <property type="entry name" value="Selenoprotein_Rdx-typ"/>
</dbReference>
<dbReference type="SUPFAM" id="SSF52833">
    <property type="entry name" value="Thioredoxin-like"/>
    <property type="match status" value="1"/>
</dbReference>
<dbReference type="InterPro" id="IPR036249">
    <property type="entry name" value="Thioredoxin-like_sf"/>
</dbReference>
<dbReference type="Gene3D" id="3.40.30.10">
    <property type="entry name" value="Glutaredoxin"/>
    <property type="match status" value="1"/>
</dbReference>
<dbReference type="Pfam" id="PF10262">
    <property type="entry name" value="Rdx"/>
    <property type="match status" value="1"/>
</dbReference>
<proteinExistence type="predicted"/>
<dbReference type="NCBIfam" id="TIGR02174">
    <property type="entry name" value="CXXU_selWTH"/>
    <property type="match status" value="1"/>
</dbReference>
<dbReference type="PANTHER" id="PTHR36417:SF2">
    <property type="entry name" value="SELENOPROTEIN DOMAIN PROTEIN (AFU_ORTHOLOGUE AFUA_1G05220)"/>
    <property type="match status" value="1"/>
</dbReference>
<keyword evidence="3" id="KW-1185">Reference proteome</keyword>
<dbReference type="AlphaFoldDB" id="A0A7X0KTT9"/>
<dbReference type="RefSeq" id="WP_271171295.1">
    <property type="nucleotide sequence ID" value="NZ_BAAAJR010000003.1"/>
</dbReference>
<evidence type="ECO:0000313" key="2">
    <source>
        <dbReference type="EMBL" id="MBB6390452.1"/>
    </source>
</evidence>
<evidence type="ECO:0000256" key="1">
    <source>
        <dbReference type="ARBA" id="ARBA00023284"/>
    </source>
</evidence>
<dbReference type="EMBL" id="JACHML010000001">
    <property type="protein sequence ID" value="MBB6390452.1"/>
    <property type="molecule type" value="Genomic_DNA"/>
</dbReference>